<organism evidence="4 5">
    <name type="scientific">Paenibacillus odorifer</name>
    <dbReference type="NCBI Taxonomy" id="189426"/>
    <lineage>
        <taxon>Bacteria</taxon>
        <taxon>Bacillati</taxon>
        <taxon>Bacillota</taxon>
        <taxon>Bacilli</taxon>
        <taxon>Bacillales</taxon>
        <taxon>Paenibacillaceae</taxon>
        <taxon>Paenibacillus</taxon>
    </lineage>
</organism>
<dbReference type="PANTHER" id="PTHR13774:SF17">
    <property type="entry name" value="PHENAZINE BIOSYNTHESIS-LIKE DOMAIN-CONTAINING PROTEIN"/>
    <property type="match status" value="1"/>
</dbReference>
<evidence type="ECO:0000256" key="1">
    <source>
        <dbReference type="ARBA" id="ARBA00008270"/>
    </source>
</evidence>
<dbReference type="InterPro" id="IPR003719">
    <property type="entry name" value="Phenazine_PhzF-like"/>
</dbReference>
<evidence type="ECO:0000256" key="2">
    <source>
        <dbReference type="ARBA" id="ARBA00023235"/>
    </source>
</evidence>
<gene>
    <name evidence="4" type="ORF">CD191_13655</name>
</gene>
<dbReference type="Gene3D" id="3.10.310.10">
    <property type="entry name" value="Diaminopimelate Epimerase, Chain A, domain 1"/>
    <property type="match status" value="2"/>
</dbReference>
<dbReference type="RefSeq" id="WP_111503903.1">
    <property type="nucleotide sequence ID" value="NZ_CP021965.1"/>
</dbReference>
<keyword evidence="2 4" id="KW-0413">Isomerase</keyword>
<evidence type="ECO:0000313" key="4">
    <source>
        <dbReference type="EMBL" id="AWV33574.1"/>
    </source>
</evidence>
<dbReference type="Pfam" id="PF02567">
    <property type="entry name" value="PhzC-PhzF"/>
    <property type="match status" value="1"/>
</dbReference>
<dbReference type="NCBIfam" id="TIGR00654">
    <property type="entry name" value="PhzF_family"/>
    <property type="match status" value="1"/>
</dbReference>
<feature type="active site" evidence="3">
    <location>
        <position position="47"/>
    </location>
</feature>
<dbReference type="SUPFAM" id="SSF54506">
    <property type="entry name" value="Diaminopimelate epimerase-like"/>
    <property type="match status" value="1"/>
</dbReference>
<proteinExistence type="inferred from homology"/>
<dbReference type="PANTHER" id="PTHR13774">
    <property type="entry name" value="PHENAZINE BIOSYNTHESIS PROTEIN"/>
    <property type="match status" value="1"/>
</dbReference>
<dbReference type="GO" id="GO:0016853">
    <property type="term" value="F:isomerase activity"/>
    <property type="evidence" value="ECO:0007669"/>
    <property type="project" value="UniProtKB-KW"/>
</dbReference>
<dbReference type="Proteomes" id="UP000249163">
    <property type="component" value="Chromosome"/>
</dbReference>
<evidence type="ECO:0000256" key="3">
    <source>
        <dbReference type="PIRSR" id="PIRSR016184-1"/>
    </source>
</evidence>
<dbReference type="AlphaFoldDB" id="A0AAD0KJC7"/>
<name>A0AAD0KJC7_9BACL</name>
<dbReference type="PIRSF" id="PIRSF016184">
    <property type="entry name" value="PhzC_PhzF"/>
    <property type="match status" value="1"/>
</dbReference>
<protein>
    <submittedName>
        <fullName evidence="4">Isomerase</fullName>
    </submittedName>
</protein>
<evidence type="ECO:0000313" key="5">
    <source>
        <dbReference type="Proteomes" id="UP000249163"/>
    </source>
</evidence>
<reference evidence="4 5" key="1">
    <citation type="submission" date="2017-06" db="EMBL/GenBank/DDBJ databases">
        <title>Complete genome sequence of Paenibacillus odorifer CBA7130.</title>
        <authorList>
            <person name="Nam Y.-D."/>
            <person name="Kang J."/>
            <person name="Chung W.-H."/>
        </authorList>
    </citation>
    <scope>NUCLEOTIDE SEQUENCE [LARGE SCALE GENOMIC DNA]</scope>
    <source>
        <strain evidence="4 5">CBA7130</strain>
    </source>
</reference>
<accession>A0AAD0KJC7</accession>
<dbReference type="GO" id="GO:0005737">
    <property type="term" value="C:cytoplasm"/>
    <property type="evidence" value="ECO:0007669"/>
    <property type="project" value="TreeGrafter"/>
</dbReference>
<comment type="similarity">
    <text evidence="1">Belongs to the PhzF family.</text>
</comment>
<sequence length="297" mass="32498">MNNIKVLHYDAFSPYPNKGNPAGVVLDAAHLSESDMQSIAHKVGFNETVFVVSSDVADLRLKYFTPGHEINLCGHATMASLFALKTKGILGEASSVKIETNVGVLPIQFSVDNNDHLFIKTKQDHPEFIEFDGDRGKLAHAIGLSVEELDGDMPMVYGSTGAWTLLVPIKDIDSFSRMKPLNSLFPEILTQLPKASVHPFSLHTLDPHALMHARHFSSPFSGTVEDPVTGTASGVMGAYYLRYIDSHMDSIQFDVEQGQEIGRDGKVNVEVYRNESGEMDVFISGTAVFVGEVDLGK</sequence>
<dbReference type="EMBL" id="CP021965">
    <property type="protein sequence ID" value="AWV33574.1"/>
    <property type="molecule type" value="Genomic_DNA"/>
</dbReference>